<organism evidence="2 3">
    <name type="scientific">Novilysobacter erysipheiresistens</name>
    <dbReference type="NCBI Taxonomy" id="1749332"/>
    <lineage>
        <taxon>Bacteria</taxon>
        <taxon>Pseudomonadati</taxon>
        <taxon>Pseudomonadota</taxon>
        <taxon>Gammaproteobacteria</taxon>
        <taxon>Lysobacterales</taxon>
        <taxon>Lysobacteraceae</taxon>
        <taxon>Novilysobacter</taxon>
    </lineage>
</organism>
<feature type="transmembrane region" description="Helical" evidence="1">
    <location>
        <begin position="144"/>
        <end position="162"/>
    </location>
</feature>
<proteinExistence type="predicted"/>
<keyword evidence="1" id="KW-0472">Membrane</keyword>
<dbReference type="EMBL" id="JAXGFP010000008">
    <property type="protein sequence ID" value="MEG3185200.1"/>
    <property type="molecule type" value="Genomic_DNA"/>
</dbReference>
<keyword evidence="3" id="KW-1185">Reference proteome</keyword>
<feature type="transmembrane region" description="Helical" evidence="1">
    <location>
        <begin position="22"/>
        <end position="41"/>
    </location>
</feature>
<name>A0ABU7Z1W4_9GAMM</name>
<comment type="caution">
    <text evidence="2">The sequence shown here is derived from an EMBL/GenBank/DDBJ whole genome shotgun (WGS) entry which is preliminary data.</text>
</comment>
<evidence type="ECO:0000256" key="1">
    <source>
        <dbReference type="SAM" id="Phobius"/>
    </source>
</evidence>
<keyword evidence="1" id="KW-1133">Transmembrane helix</keyword>
<accession>A0ABU7Z1W4</accession>
<feature type="transmembrane region" description="Helical" evidence="1">
    <location>
        <begin position="169"/>
        <end position="189"/>
    </location>
</feature>
<feature type="transmembrane region" description="Helical" evidence="1">
    <location>
        <begin position="278"/>
        <end position="296"/>
    </location>
</feature>
<evidence type="ECO:0000313" key="3">
    <source>
        <dbReference type="Proteomes" id="UP001355056"/>
    </source>
</evidence>
<dbReference type="Proteomes" id="UP001355056">
    <property type="component" value="Unassembled WGS sequence"/>
</dbReference>
<dbReference type="Pfam" id="PF14897">
    <property type="entry name" value="EpsG"/>
    <property type="match status" value="1"/>
</dbReference>
<protein>
    <submittedName>
        <fullName evidence="2">EpsG family protein</fullName>
    </submittedName>
</protein>
<feature type="transmembrane region" description="Helical" evidence="1">
    <location>
        <begin position="88"/>
        <end position="107"/>
    </location>
</feature>
<evidence type="ECO:0000313" key="2">
    <source>
        <dbReference type="EMBL" id="MEG3185200.1"/>
    </source>
</evidence>
<sequence length="351" mass="38606">MTIHSIAGAANPSNATATSARWGLAVLLLLAVAVFGCWLVGTRPLDIGTDTSVYAGFFERLGHGDSPTRLEPGFVAVSYLLSKLGVGVTGYLAALFGLMLLTVWISTRRYFNYLGDTRGYLTFLSAAMMLLFLSPMFVNASINAIRQGLAAPLVFAALLSFQQRRWWQFAWYGALATSLHYSSLLYMAFAPALFLSTKTLRYAGAAGLLVYCSGLSELIVQTLTPGIHATVMEYAARTELRAGVRIDFAVFSAFWYVLPHLLAPTLKPPYRERILQSTAVYLVMLLPFFAIGWGYFSNRYLLPAWLAVSLILAAVVCHNRLQALSHPLLIRFGLIASCAVFYFYVATETVI</sequence>
<feature type="transmembrane region" description="Helical" evidence="1">
    <location>
        <begin position="248"/>
        <end position="266"/>
    </location>
</feature>
<dbReference type="InterPro" id="IPR049458">
    <property type="entry name" value="EpsG-like"/>
</dbReference>
<feature type="transmembrane region" description="Helical" evidence="1">
    <location>
        <begin position="302"/>
        <end position="321"/>
    </location>
</feature>
<feature type="transmembrane region" description="Helical" evidence="1">
    <location>
        <begin position="119"/>
        <end position="138"/>
    </location>
</feature>
<reference evidence="2 3" key="1">
    <citation type="journal article" date="2016" name="Int. J. Syst. Evol. Microbiol.">
        <title>Lysobacter erysipheiresistens sp. nov., an antagonist of powdery mildew, isolated from tobacco-cultivated soil.</title>
        <authorList>
            <person name="Xie B."/>
            <person name="Li T."/>
            <person name="Lin X."/>
            <person name="Wang C.J."/>
            <person name="Chen Y.J."/>
            <person name="Liu W.J."/>
            <person name="Zhao Z.W."/>
        </authorList>
    </citation>
    <scope>NUCLEOTIDE SEQUENCE [LARGE SCALE GENOMIC DNA]</scope>
    <source>
        <strain evidence="2 3">RS-LYSO-3</strain>
    </source>
</reference>
<keyword evidence="1" id="KW-0812">Transmembrane</keyword>
<dbReference type="RefSeq" id="WP_332618318.1">
    <property type="nucleotide sequence ID" value="NZ_JAXGFP010000008.1"/>
</dbReference>
<feature type="transmembrane region" description="Helical" evidence="1">
    <location>
        <begin position="328"/>
        <end position="345"/>
    </location>
</feature>
<gene>
    <name evidence="2" type="ORF">SNE34_14440</name>
</gene>